<dbReference type="InterPro" id="IPR016137">
    <property type="entry name" value="RGS"/>
</dbReference>
<feature type="signal peptide" evidence="1">
    <location>
        <begin position="1"/>
        <end position="30"/>
    </location>
</feature>
<dbReference type="AlphaFoldDB" id="A0A8C2WSR6"/>
<sequence>MLGSFWFQLGLIGHVGVILVPAGSCRSCWGHTVSSLLGLIGHVRVILVPAGSCRSCVLDHSTVYLLSSHWSDGQAMFRHFLKSEFSEENLDFWLAVEQFKRTRPLSKLAARAAKIYDEFISTNASRQVNVDSSVRESTNQGLRVGVNPVSFQLAQGQILGLMETDCYPRFLRSRLYAQLTRAGQ</sequence>
<dbReference type="GeneTree" id="ENSGT00940000154416"/>
<reference evidence="3" key="2">
    <citation type="submission" date="2025-09" db="UniProtKB">
        <authorList>
            <consortium name="Ensembl"/>
        </authorList>
    </citation>
    <scope>IDENTIFICATION</scope>
</reference>
<dbReference type="Gene3D" id="1.10.196.10">
    <property type="match status" value="1"/>
</dbReference>
<dbReference type="SMART" id="SM00315">
    <property type="entry name" value="RGS"/>
    <property type="match status" value="1"/>
</dbReference>
<dbReference type="SUPFAM" id="SSF48097">
    <property type="entry name" value="Regulator of G-protein signaling, RGS"/>
    <property type="match status" value="1"/>
</dbReference>
<dbReference type="Gene3D" id="1.10.167.10">
    <property type="entry name" value="Regulator of G-protein Signalling 4, domain 2"/>
    <property type="match status" value="1"/>
</dbReference>
<evidence type="ECO:0000259" key="2">
    <source>
        <dbReference type="PROSITE" id="PS50132"/>
    </source>
</evidence>
<dbReference type="InterPro" id="IPR044926">
    <property type="entry name" value="RGS_subdomain_2"/>
</dbReference>
<dbReference type="InterPro" id="IPR024066">
    <property type="entry name" value="RGS_subdom1/3"/>
</dbReference>
<dbReference type="PANTHER" id="PTHR10845">
    <property type="entry name" value="REGULATOR OF G PROTEIN SIGNALING"/>
    <property type="match status" value="1"/>
</dbReference>
<evidence type="ECO:0000256" key="1">
    <source>
        <dbReference type="SAM" id="SignalP"/>
    </source>
</evidence>
<name>A0A8C2WSR6_CYCLU</name>
<keyword evidence="4" id="KW-1185">Reference proteome</keyword>
<accession>A0A8C2WSR6</accession>
<dbReference type="PRINTS" id="PR01301">
    <property type="entry name" value="RGSPROTEIN"/>
</dbReference>
<dbReference type="PROSITE" id="PS50132">
    <property type="entry name" value="RGS"/>
    <property type="match status" value="1"/>
</dbReference>
<organism evidence="3 4">
    <name type="scientific">Cyclopterus lumpus</name>
    <name type="common">Lumpsucker</name>
    <dbReference type="NCBI Taxonomy" id="8103"/>
    <lineage>
        <taxon>Eukaryota</taxon>
        <taxon>Metazoa</taxon>
        <taxon>Chordata</taxon>
        <taxon>Craniata</taxon>
        <taxon>Vertebrata</taxon>
        <taxon>Euteleostomi</taxon>
        <taxon>Actinopterygii</taxon>
        <taxon>Neopterygii</taxon>
        <taxon>Teleostei</taxon>
        <taxon>Neoteleostei</taxon>
        <taxon>Acanthomorphata</taxon>
        <taxon>Eupercaria</taxon>
        <taxon>Perciformes</taxon>
        <taxon>Cottioidei</taxon>
        <taxon>Cottales</taxon>
        <taxon>Cyclopteridae</taxon>
        <taxon>Cyclopterus</taxon>
    </lineage>
</organism>
<dbReference type="Ensembl" id="ENSCLMT00005007337.1">
    <property type="protein sequence ID" value="ENSCLMP00005006838.1"/>
    <property type="gene ID" value="ENSCLMG00005003744.1"/>
</dbReference>
<evidence type="ECO:0000313" key="4">
    <source>
        <dbReference type="Proteomes" id="UP000694565"/>
    </source>
</evidence>
<feature type="chain" id="PRO_5034657655" description="RGS domain-containing protein" evidence="1">
    <location>
        <begin position="31"/>
        <end position="184"/>
    </location>
</feature>
<dbReference type="Pfam" id="PF00615">
    <property type="entry name" value="RGS"/>
    <property type="match status" value="1"/>
</dbReference>
<proteinExistence type="predicted"/>
<feature type="domain" description="RGS" evidence="2">
    <location>
        <begin position="73"/>
        <end position="180"/>
    </location>
</feature>
<reference evidence="3" key="1">
    <citation type="submission" date="2025-08" db="UniProtKB">
        <authorList>
            <consortium name="Ensembl"/>
        </authorList>
    </citation>
    <scope>IDENTIFICATION</scope>
</reference>
<dbReference type="PANTHER" id="PTHR10845:SF259">
    <property type="entry name" value="RGS DOMAIN-CONTAINING PROTEIN-RELATED"/>
    <property type="match status" value="1"/>
</dbReference>
<dbReference type="InterPro" id="IPR036305">
    <property type="entry name" value="RGS_sf"/>
</dbReference>
<dbReference type="Proteomes" id="UP000694565">
    <property type="component" value="Unplaced"/>
</dbReference>
<evidence type="ECO:0000313" key="3">
    <source>
        <dbReference type="Ensembl" id="ENSCLMP00005006838.1"/>
    </source>
</evidence>
<dbReference type="FunFam" id="1.10.167.10:FF:000001">
    <property type="entry name" value="Putative regulator of g-protein signaling 12"/>
    <property type="match status" value="1"/>
</dbReference>
<keyword evidence="1" id="KW-0732">Signal</keyword>
<protein>
    <recommendedName>
        <fullName evidence="2">RGS domain-containing protein</fullName>
    </recommendedName>
</protein>